<evidence type="ECO:0000256" key="2">
    <source>
        <dbReference type="ARBA" id="ARBA00022723"/>
    </source>
</evidence>
<evidence type="ECO:0000256" key="5">
    <source>
        <dbReference type="ARBA" id="ARBA00029491"/>
    </source>
</evidence>
<dbReference type="RefSeq" id="WP_015237357.1">
    <property type="nucleotide sequence ID" value="NC_019793.1"/>
</dbReference>
<dbReference type="AlphaFoldDB" id="L0A5B4"/>
<evidence type="ECO:0000259" key="7">
    <source>
        <dbReference type="SMART" id="SM00922"/>
    </source>
</evidence>
<evidence type="ECO:0000313" key="9">
    <source>
        <dbReference type="Proteomes" id="UP000010467"/>
    </source>
</evidence>
<dbReference type="InterPro" id="IPR013342">
    <property type="entry name" value="Mandelate_racemase_C"/>
</dbReference>
<dbReference type="InterPro" id="IPR029017">
    <property type="entry name" value="Enolase-like_N"/>
</dbReference>
<comment type="cofactor">
    <cofactor evidence="1">
        <name>a divalent metal cation</name>
        <dbReference type="ChEBI" id="CHEBI:60240"/>
    </cofactor>
</comment>
<dbReference type="PANTHER" id="PTHR48073:SF5">
    <property type="entry name" value="O-SUCCINYLBENZOATE SYNTHASE"/>
    <property type="match status" value="1"/>
</dbReference>
<dbReference type="GO" id="GO:0009234">
    <property type="term" value="P:menaquinone biosynthetic process"/>
    <property type="evidence" value="ECO:0007669"/>
    <property type="project" value="UniProtKB-UniRule"/>
</dbReference>
<dbReference type="KEGG" id="dpd:Deipe_3635"/>
<evidence type="ECO:0000313" key="8">
    <source>
        <dbReference type="EMBL" id="AFZ69061.1"/>
    </source>
</evidence>
<dbReference type="Gene3D" id="3.30.390.10">
    <property type="entry name" value="Enolase-like, N-terminal domain"/>
    <property type="match status" value="1"/>
</dbReference>
<dbReference type="InterPro" id="IPR013341">
    <property type="entry name" value="Mandelate_racemase_N_dom"/>
</dbReference>
<dbReference type="InterPro" id="IPR036849">
    <property type="entry name" value="Enolase-like_C_sf"/>
</dbReference>
<dbReference type="HOGENOM" id="CLU_030273_4_4_0"/>
<dbReference type="InterPro" id="IPR029065">
    <property type="entry name" value="Enolase_C-like"/>
</dbReference>
<dbReference type="EMBL" id="CP003382">
    <property type="protein sequence ID" value="AFZ69061.1"/>
    <property type="molecule type" value="Genomic_DNA"/>
</dbReference>
<dbReference type="CDD" id="cd03317">
    <property type="entry name" value="NAAAR"/>
    <property type="match status" value="1"/>
</dbReference>
<dbReference type="GO" id="GO:0046872">
    <property type="term" value="F:metal ion binding"/>
    <property type="evidence" value="ECO:0007669"/>
    <property type="project" value="UniProtKB-KW"/>
</dbReference>
<keyword evidence="2" id="KW-0479">Metal-binding</keyword>
<evidence type="ECO:0000256" key="3">
    <source>
        <dbReference type="ARBA" id="ARBA00022842"/>
    </source>
</evidence>
<feature type="domain" description="Mandelate racemase/muconate lactonizing enzyme C-terminal" evidence="7">
    <location>
        <begin position="145"/>
        <end position="237"/>
    </location>
</feature>
<dbReference type="UniPathway" id="UPA00079"/>
<dbReference type="SUPFAM" id="SSF54826">
    <property type="entry name" value="Enolase N-terminal domain-like"/>
    <property type="match status" value="1"/>
</dbReference>
<dbReference type="EC" id="4.2.1.113" evidence="5 6"/>
<reference evidence="9" key="1">
    <citation type="submission" date="2012-03" db="EMBL/GenBank/DDBJ databases">
        <title>Complete sequence of chromosome of Deinococcus peraridilitoris DSM 19664.</title>
        <authorList>
            <person name="Lucas S."/>
            <person name="Copeland A."/>
            <person name="Lapidus A."/>
            <person name="Glavina del Rio T."/>
            <person name="Dalin E."/>
            <person name="Tice H."/>
            <person name="Bruce D."/>
            <person name="Goodwin L."/>
            <person name="Pitluck S."/>
            <person name="Peters L."/>
            <person name="Mikhailova N."/>
            <person name="Lu M."/>
            <person name="Kyrpides N."/>
            <person name="Mavromatis K."/>
            <person name="Ivanova N."/>
            <person name="Brettin T."/>
            <person name="Detter J.C."/>
            <person name="Han C."/>
            <person name="Larimer F."/>
            <person name="Land M."/>
            <person name="Hauser L."/>
            <person name="Markowitz V."/>
            <person name="Cheng J.-F."/>
            <person name="Hugenholtz P."/>
            <person name="Woyke T."/>
            <person name="Wu D."/>
            <person name="Pukall R."/>
            <person name="Steenblock K."/>
            <person name="Brambilla E."/>
            <person name="Klenk H.-P."/>
            <person name="Eisen J.A."/>
        </authorList>
    </citation>
    <scope>NUCLEOTIDE SEQUENCE [LARGE SCALE GENOMIC DNA]</scope>
    <source>
        <strain evidence="9">DSM 19664 / LMG 22246 / CIP 109416 / KR-200</strain>
    </source>
</reference>
<evidence type="ECO:0000256" key="1">
    <source>
        <dbReference type="ARBA" id="ARBA00001968"/>
    </source>
</evidence>
<dbReference type="PANTHER" id="PTHR48073">
    <property type="entry name" value="O-SUCCINYLBENZOATE SYNTHASE-RELATED"/>
    <property type="match status" value="1"/>
</dbReference>
<protein>
    <recommendedName>
        <fullName evidence="5 6">o-succinylbenzoate synthase</fullName>
        <ecNumber evidence="5 6">4.2.1.113</ecNumber>
    </recommendedName>
</protein>
<dbReference type="UniPathway" id="UPA01057">
    <property type="reaction ID" value="UER00165"/>
</dbReference>
<dbReference type="InterPro" id="IPR010197">
    <property type="entry name" value="OSBS/NAAAR"/>
</dbReference>
<name>L0A5B4_DEIPD</name>
<sequence length="372" mass="40904">MTRVTIESAELRLLELPLKFRFETSFGVQTKRTILLLTLRGGGMEGYGEGVMERLPSYREEVVPGAEYLVREVFLPKVLGQSFANPAQLEAALAPFRGNRMAKAIVEMAFWDLWARCLGVPLQSLLGGTRERVPVGVSLGIQPSIETTVDVVERHIAQQYKRIKLKIKPGWDVEPVRAVREAFPDLTMTVDANSAYSLSDARTFAQLDELGLDYIEQPLAYDDLHDHAKLQSLIRTPLCLDESILSAQDARKALTTDAGRVLNVKPARCGGLTESVRIHAVAQSFGVPLWMGGMLEAGVGRAHNIHVASLPGFTKPGDVSSASRYWEHDIVHEALEADQGEMPVPAGAGTGVTLNHDVLKRVTVRSEDFRPS</sequence>
<dbReference type="SFLD" id="SFLDS00001">
    <property type="entry name" value="Enolase"/>
    <property type="match status" value="1"/>
</dbReference>
<keyword evidence="3" id="KW-0460">Magnesium</keyword>
<dbReference type="Gene3D" id="3.20.20.120">
    <property type="entry name" value="Enolase-like C-terminal domain"/>
    <property type="match status" value="1"/>
</dbReference>
<keyword evidence="9" id="KW-1185">Reference proteome</keyword>
<dbReference type="PATRIC" id="fig|937777.3.peg.3647"/>
<dbReference type="GO" id="GO:0016854">
    <property type="term" value="F:racemase and epimerase activity"/>
    <property type="evidence" value="ECO:0007669"/>
    <property type="project" value="UniProtKB-ARBA"/>
</dbReference>
<dbReference type="Pfam" id="PF02746">
    <property type="entry name" value="MR_MLE_N"/>
    <property type="match status" value="1"/>
</dbReference>
<evidence type="ECO:0000256" key="6">
    <source>
        <dbReference type="NCBIfam" id="TIGR01928"/>
    </source>
</evidence>
<dbReference type="OrthoDB" id="9774531at2"/>
<organism evidence="8 9">
    <name type="scientific">Deinococcus peraridilitoris (strain DSM 19664 / LMG 22246 / CIP 109416 / KR-200)</name>
    <dbReference type="NCBI Taxonomy" id="937777"/>
    <lineage>
        <taxon>Bacteria</taxon>
        <taxon>Thermotogati</taxon>
        <taxon>Deinococcota</taxon>
        <taxon>Deinococci</taxon>
        <taxon>Deinococcales</taxon>
        <taxon>Deinococcaceae</taxon>
        <taxon>Deinococcus</taxon>
    </lineage>
</organism>
<accession>L0A5B4</accession>
<proteinExistence type="predicted"/>
<dbReference type="eggNOG" id="COG4948">
    <property type="taxonomic scope" value="Bacteria"/>
</dbReference>
<dbReference type="SUPFAM" id="SSF51604">
    <property type="entry name" value="Enolase C-terminal domain-like"/>
    <property type="match status" value="1"/>
</dbReference>
<dbReference type="Pfam" id="PF13378">
    <property type="entry name" value="MR_MLE_C"/>
    <property type="match status" value="1"/>
</dbReference>
<dbReference type="Proteomes" id="UP000010467">
    <property type="component" value="Chromosome"/>
</dbReference>
<dbReference type="SFLD" id="SFLDG00180">
    <property type="entry name" value="muconate_cycloisomerase"/>
    <property type="match status" value="1"/>
</dbReference>
<evidence type="ECO:0000256" key="4">
    <source>
        <dbReference type="ARBA" id="ARBA00023239"/>
    </source>
</evidence>
<dbReference type="SMART" id="SM00922">
    <property type="entry name" value="MR_MLE"/>
    <property type="match status" value="1"/>
</dbReference>
<dbReference type="STRING" id="937777.Deipe_3635"/>
<keyword evidence="4" id="KW-0456">Lyase</keyword>
<dbReference type="GO" id="GO:0043748">
    <property type="term" value="F:O-succinylbenzoate synthase activity"/>
    <property type="evidence" value="ECO:0007669"/>
    <property type="project" value="UniProtKB-EC"/>
</dbReference>
<dbReference type="NCBIfam" id="TIGR01928">
    <property type="entry name" value="menC_lowGC_arch"/>
    <property type="match status" value="1"/>
</dbReference>
<gene>
    <name evidence="8" type="ordered locus">Deipe_3635</name>
</gene>
<dbReference type="SFLD" id="SFLDF00009">
    <property type="entry name" value="o-succinylbenzoate_synthase"/>
    <property type="match status" value="1"/>
</dbReference>